<protein>
    <submittedName>
        <fullName evidence="2">Uncharacterized protein</fullName>
    </submittedName>
</protein>
<evidence type="ECO:0000313" key="2">
    <source>
        <dbReference type="EMBL" id="SOD19657.1"/>
    </source>
</evidence>
<dbReference type="OrthoDB" id="769275at2"/>
<keyword evidence="1" id="KW-1133">Transmembrane helix</keyword>
<keyword evidence="3" id="KW-1185">Reference proteome</keyword>
<dbReference type="EMBL" id="OCMT01000004">
    <property type="protein sequence ID" value="SOD19657.1"/>
    <property type="molecule type" value="Genomic_DNA"/>
</dbReference>
<proteinExistence type="predicted"/>
<keyword evidence="1" id="KW-0472">Membrane</keyword>
<keyword evidence="1" id="KW-0812">Transmembrane</keyword>
<dbReference type="RefSeq" id="WP_097133184.1">
    <property type="nucleotide sequence ID" value="NZ_OCMT01000004.1"/>
</dbReference>
<evidence type="ECO:0000313" key="3">
    <source>
        <dbReference type="Proteomes" id="UP000219281"/>
    </source>
</evidence>
<reference evidence="3" key="1">
    <citation type="submission" date="2017-09" db="EMBL/GenBank/DDBJ databases">
        <authorList>
            <person name="Varghese N."/>
            <person name="Submissions S."/>
        </authorList>
    </citation>
    <scope>NUCLEOTIDE SEQUENCE [LARGE SCALE GENOMIC DNA]</scope>
    <source>
        <strain evidence="3">CGMCC 1.12803</strain>
    </source>
</reference>
<sequence length="111" mass="12482">MQAKKRHFLKQISAVLILAIFSLAITPWGALHHHESETVVHEKHCTHTVHVKTSTETCLICKAHFEKNFTTDFHNYLVYLKGNPVKAIFPLVGNSFTDIIASCLRGPPAHP</sequence>
<name>A0A286ACS5_9SPHI</name>
<feature type="transmembrane region" description="Helical" evidence="1">
    <location>
        <begin position="12"/>
        <end position="31"/>
    </location>
</feature>
<organism evidence="2 3">
    <name type="scientific">Pedobacter xixiisoli</name>
    <dbReference type="NCBI Taxonomy" id="1476464"/>
    <lineage>
        <taxon>Bacteria</taxon>
        <taxon>Pseudomonadati</taxon>
        <taxon>Bacteroidota</taxon>
        <taxon>Sphingobacteriia</taxon>
        <taxon>Sphingobacteriales</taxon>
        <taxon>Sphingobacteriaceae</taxon>
        <taxon>Pedobacter</taxon>
    </lineage>
</organism>
<dbReference type="Proteomes" id="UP000219281">
    <property type="component" value="Unassembled WGS sequence"/>
</dbReference>
<gene>
    <name evidence="2" type="ORF">SAMN06297358_3362</name>
</gene>
<dbReference type="AlphaFoldDB" id="A0A286ACS5"/>
<accession>A0A286ACS5</accession>
<evidence type="ECO:0000256" key="1">
    <source>
        <dbReference type="SAM" id="Phobius"/>
    </source>
</evidence>